<comment type="caution">
    <text evidence="2">The sequence shown here is derived from an EMBL/GenBank/DDBJ whole genome shotgun (WGS) entry which is preliminary data.</text>
</comment>
<feature type="compositionally biased region" description="Gly residues" evidence="1">
    <location>
        <begin position="55"/>
        <end position="65"/>
    </location>
</feature>
<gene>
    <name evidence="2" type="ORF">EVAR_5615_1</name>
</gene>
<name>A0A4C1T720_EUMVA</name>
<reference evidence="2 3" key="1">
    <citation type="journal article" date="2019" name="Commun. Biol.">
        <title>The bagworm genome reveals a unique fibroin gene that provides high tensile strength.</title>
        <authorList>
            <person name="Kono N."/>
            <person name="Nakamura H."/>
            <person name="Ohtoshi R."/>
            <person name="Tomita M."/>
            <person name="Numata K."/>
            <person name="Arakawa K."/>
        </authorList>
    </citation>
    <scope>NUCLEOTIDE SEQUENCE [LARGE SCALE GENOMIC DNA]</scope>
</reference>
<feature type="compositionally biased region" description="Pro residues" evidence="1">
    <location>
        <begin position="69"/>
        <end position="91"/>
    </location>
</feature>
<dbReference type="Proteomes" id="UP000299102">
    <property type="component" value="Unassembled WGS sequence"/>
</dbReference>
<organism evidence="2 3">
    <name type="scientific">Eumeta variegata</name>
    <name type="common">Bagworm moth</name>
    <name type="synonym">Eumeta japonica</name>
    <dbReference type="NCBI Taxonomy" id="151549"/>
    <lineage>
        <taxon>Eukaryota</taxon>
        <taxon>Metazoa</taxon>
        <taxon>Ecdysozoa</taxon>
        <taxon>Arthropoda</taxon>
        <taxon>Hexapoda</taxon>
        <taxon>Insecta</taxon>
        <taxon>Pterygota</taxon>
        <taxon>Neoptera</taxon>
        <taxon>Endopterygota</taxon>
        <taxon>Lepidoptera</taxon>
        <taxon>Glossata</taxon>
        <taxon>Ditrysia</taxon>
        <taxon>Tineoidea</taxon>
        <taxon>Psychidae</taxon>
        <taxon>Oiketicinae</taxon>
        <taxon>Eumeta</taxon>
    </lineage>
</organism>
<evidence type="ECO:0000256" key="1">
    <source>
        <dbReference type="SAM" id="MobiDB-lite"/>
    </source>
</evidence>
<evidence type="ECO:0000313" key="2">
    <source>
        <dbReference type="EMBL" id="GBP10293.1"/>
    </source>
</evidence>
<proteinExistence type="predicted"/>
<sequence>MIGEEGGVSHRNSHLLHEIRQWNLLLLTRISYRGRKPVSGGGVGVVPGAPVSGVTGVGGVPGGLNPGVPASPSPAPAAPSPAPPQPAPPQSAPSATLEDHTTQPMVSTPLYE</sequence>
<evidence type="ECO:0000313" key="3">
    <source>
        <dbReference type="Proteomes" id="UP000299102"/>
    </source>
</evidence>
<keyword evidence="3" id="KW-1185">Reference proteome</keyword>
<dbReference type="EMBL" id="BGZK01000040">
    <property type="protein sequence ID" value="GBP10293.1"/>
    <property type="molecule type" value="Genomic_DNA"/>
</dbReference>
<feature type="region of interest" description="Disordered" evidence="1">
    <location>
        <begin position="53"/>
        <end position="112"/>
    </location>
</feature>
<dbReference type="AlphaFoldDB" id="A0A4C1T720"/>
<protein>
    <submittedName>
        <fullName evidence="2">Uncharacterized protein</fullName>
    </submittedName>
</protein>
<accession>A0A4C1T720</accession>